<accession>A0A811T4I1</accession>
<reference evidence="2" key="1">
    <citation type="submission" date="2020-10" db="EMBL/GenBank/DDBJ databases">
        <authorList>
            <person name="Hahn C.J."/>
            <person name="Laso-Perez R."/>
            <person name="Vulcano F."/>
            <person name="Vaziourakis K.-M."/>
            <person name="Stokke R."/>
            <person name="Steen I.H."/>
            <person name="Teske A."/>
            <person name="Boetius A."/>
            <person name="Liebeke M."/>
            <person name="Amann R."/>
            <person name="Knittel K."/>
        </authorList>
    </citation>
    <scope>NUCLEOTIDE SEQUENCE</scope>
    <source>
        <strain evidence="2">Gfbio:e3339647-f889-4370-9287-4fb5cb688e4c:AG392E03_GoMArc1</strain>
    </source>
</reference>
<protein>
    <submittedName>
        <fullName evidence="2">Uncharacterized protein</fullName>
    </submittedName>
</protein>
<name>A0A811T4I1_9EURY</name>
<feature type="transmembrane region" description="Helical" evidence="1">
    <location>
        <begin position="28"/>
        <end position="45"/>
    </location>
</feature>
<evidence type="ECO:0000256" key="1">
    <source>
        <dbReference type="SAM" id="Phobius"/>
    </source>
</evidence>
<gene>
    <name evidence="2" type="ORF">KFBDDELM_00192</name>
</gene>
<evidence type="ECO:0000313" key="2">
    <source>
        <dbReference type="EMBL" id="CAD6490311.1"/>
    </source>
</evidence>
<sequence>MASDEWYKNRIEELKFQKEIRINQDNRTCITLVVFLPIVFAVLQYELSNNKDVVCLILLYVVFSILQITLLCATWYFGKENRYPENKEIQNYFDLLLDHKK</sequence>
<dbReference type="Proteomes" id="UP000606624">
    <property type="component" value="Unassembled WGS sequence"/>
</dbReference>
<organism evidence="2 3">
    <name type="scientific">Candidatus Argoarchaeum ethanivorans</name>
    <dbReference type="NCBI Taxonomy" id="2608793"/>
    <lineage>
        <taxon>Archaea</taxon>
        <taxon>Methanobacteriati</taxon>
        <taxon>Methanobacteriota</taxon>
        <taxon>Stenosarchaea group</taxon>
        <taxon>Methanomicrobia</taxon>
        <taxon>Methanosarcinales</taxon>
        <taxon>Methanosarcinales incertae sedis</taxon>
        <taxon>GOM Arc I cluster</taxon>
        <taxon>Candidatus Argoarchaeum</taxon>
    </lineage>
</organism>
<evidence type="ECO:0000313" key="3">
    <source>
        <dbReference type="Proteomes" id="UP000606624"/>
    </source>
</evidence>
<comment type="caution">
    <text evidence="2">The sequence shown here is derived from an EMBL/GenBank/DDBJ whole genome shotgun (WGS) entry which is preliminary data.</text>
</comment>
<dbReference type="AlphaFoldDB" id="A0A811T4I1"/>
<keyword evidence="1" id="KW-1133">Transmembrane helix</keyword>
<keyword evidence="1" id="KW-0472">Membrane</keyword>
<feature type="transmembrane region" description="Helical" evidence="1">
    <location>
        <begin position="57"/>
        <end position="77"/>
    </location>
</feature>
<keyword evidence="1" id="KW-0812">Transmembrane</keyword>
<dbReference type="EMBL" id="CAJHIN010000010">
    <property type="protein sequence ID" value="CAD6490311.1"/>
    <property type="molecule type" value="Genomic_DNA"/>
</dbReference>
<proteinExistence type="predicted"/>